<dbReference type="Proteomes" id="UP000499080">
    <property type="component" value="Unassembled WGS sequence"/>
</dbReference>
<organism evidence="1 2">
    <name type="scientific">Araneus ventricosus</name>
    <name type="common">Orbweaver spider</name>
    <name type="synonym">Epeira ventricosa</name>
    <dbReference type="NCBI Taxonomy" id="182803"/>
    <lineage>
        <taxon>Eukaryota</taxon>
        <taxon>Metazoa</taxon>
        <taxon>Ecdysozoa</taxon>
        <taxon>Arthropoda</taxon>
        <taxon>Chelicerata</taxon>
        <taxon>Arachnida</taxon>
        <taxon>Araneae</taxon>
        <taxon>Araneomorphae</taxon>
        <taxon>Entelegynae</taxon>
        <taxon>Araneoidea</taxon>
        <taxon>Araneidae</taxon>
        <taxon>Araneus</taxon>
    </lineage>
</organism>
<dbReference type="EMBL" id="BGPR01079399">
    <property type="protein sequence ID" value="GBL74335.1"/>
    <property type="molecule type" value="Genomic_DNA"/>
</dbReference>
<dbReference type="AlphaFoldDB" id="A0A4Y2A4P4"/>
<proteinExistence type="predicted"/>
<gene>
    <name evidence="1" type="ORF">AVEN_111489_1</name>
</gene>
<comment type="caution">
    <text evidence="1">The sequence shown here is derived from an EMBL/GenBank/DDBJ whole genome shotgun (WGS) entry which is preliminary data.</text>
</comment>
<evidence type="ECO:0000313" key="2">
    <source>
        <dbReference type="Proteomes" id="UP000499080"/>
    </source>
</evidence>
<reference evidence="1 2" key="1">
    <citation type="journal article" date="2019" name="Sci. Rep.">
        <title>Orb-weaving spider Araneus ventricosus genome elucidates the spidroin gene catalogue.</title>
        <authorList>
            <person name="Kono N."/>
            <person name="Nakamura H."/>
            <person name="Ohtoshi R."/>
            <person name="Moran D.A.P."/>
            <person name="Shinohara A."/>
            <person name="Yoshida Y."/>
            <person name="Fujiwara M."/>
            <person name="Mori M."/>
            <person name="Tomita M."/>
            <person name="Arakawa K."/>
        </authorList>
    </citation>
    <scope>NUCLEOTIDE SEQUENCE [LARGE SCALE GENOMIC DNA]</scope>
</reference>
<keyword evidence="2" id="KW-1185">Reference proteome</keyword>
<sequence length="84" mass="9574">KSTSDNKPFPLLLFHLKQRIFEKPILFANSVIGAKGSKSSLAAPRLPKFEHQDANEFRRMSDDTHFQFENGFGMAKKSFASEKE</sequence>
<accession>A0A4Y2A4P4</accession>
<protein>
    <submittedName>
        <fullName evidence="1">Uncharacterized protein</fullName>
    </submittedName>
</protein>
<evidence type="ECO:0000313" key="1">
    <source>
        <dbReference type="EMBL" id="GBL74335.1"/>
    </source>
</evidence>
<name>A0A4Y2A4P4_ARAVE</name>
<feature type="non-terminal residue" evidence="1">
    <location>
        <position position="1"/>
    </location>
</feature>